<dbReference type="RefSeq" id="WP_310291051.1">
    <property type="nucleotide sequence ID" value="NZ_BAAAWO010000001.1"/>
</dbReference>
<reference evidence="2 3" key="1">
    <citation type="submission" date="2023-07" db="EMBL/GenBank/DDBJ databases">
        <title>Sequencing the genomes of 1000 actinobacteria strains.</title>
        <authorList>
            <person name="Klenk H.-P."/>
        </authorList>
    </citation>
    <scope>NUCLEOTIDE SEQUENCE [LARGE SCALE GENOMIC DNA]</scope>
    <source>
        <strain evidence="2 3">DSM 20167</strain>
    </source>
</reference>
<proteinExistence type="predicted"/>
<gene>
    <name evidence="2" type="ORF">J2S64_002615</name>
</gene>
<keyword evidence="3" id="KW-1185">Reference proteome</keyword>
<comment type="caution">
    <text evidence="2">The sequence shown here is derived from an EMBL/GenBank/DDBJ whole genome shotgun (WGS) entry which is preliminary data.</text>
</comment>
<organism evidence="2 3">
    <name type="scientific">Paeniglutamicibacter sulfureus</name>
    <dbReference type="NCBI Taxonomy" id="43666"/>
    <lineage>
        <taxon>Bacteria</taxon>
        <taxon>Bacillati</taxon>
        <taxon>Actinomycetota</taxon>
        <taxon>Actinomycetes</taxon>
        <taxon>Micrococcales</taxon>
        <taxon>Micrococcaceae</taxon>
        <taxon>Paeniglutamicibacter</taxon>
    </lineage>
</organism>
<dbReference type="PANTHER" id="PTHR37292">
    <property type="entry name" value="VNG6097C"/>
    <property type="match status" value="1"/>
</dbReference>
<dbReference type="Proteomes" id="UP001183817">
    <property type="component" value="Unassembled WGS sequence"/>
</dbReference>
<protein>
    <recommendedName>
        <fullName evidence="1">GmrSD restriction endonucleases N-terminal domain-containing protein</fullName>
    </recommendedName>
</protein>
<evidence type="ECO:0000313" key="3">
    <source>
        <dbReference type="Proteomes" id="UP001183817"/>
    </source>
</evidence>
<feature type="domain" description="GmrSD restriction endonucleases N-terminal" evidence="1">
    <location>
        <begin position="7"/>
        <end position="223"/>
    </location>
</feature>
<sequence>MQLIEAGAFGLPDFQRPFSWGTDQVRSLLATVFMGWPAGLILLMEAPPTDFFAVRSLEGLSANTSTGFRHLILDGQQRATALAQAFGLTSSKNEPAWYLDVEKFEEGYARGDIEDAFVRRAGSAHPDQTKLLVPLSALRSPANFQRWRDQAPSVIFEPLSARQDSYDHVNRLWVDLLAGARRFQFPCSILPADMPLSSVAMIFEKLNTAGLSLDTFDLVVAHVYKDGHNLRAVWESEVADRPILRNFSPNDPLIAAELVAMVQLGNTRRSGLLSIDAEVLWNSWTKAIKAIESAARFLTDRAGILNSAQLPHRGILLALAGAAYDLGGLDATLEDMLLHWVFSRGLTERFNAAVNTRVVSEYRLLVRAARGENAILTNADGLNLVSATKRANSSIYLTLQAMIRRRFPSDYPDGLIAISVSPEWSRAFSILGGSDEASPDRALGVILGSARTEKRLREQTLRETYEQLQLLDEKQVDEFLKSQILPPLKSDAWDDVGKFLAARGAMFVKELTVLSTRSRKDTKLSNRPIVETEATLDLIRDWLTRTDRASTDFARLEVGRRVAETLYDQGKPGDAVAMFQLLLESAGPWSLAERVGLSLLQARALASSGMSHEAMVVLERAQRDATNSDQDQDIIDLLPHISAERGALLIDSGHPAEGVAVLWDQLNSSSPETMSYRLAASMMLDYASGLVQIGETIQAKNVVKELLDKAELGLVENFPDLAERAQRLVLDS</sequence>
<dbReference type="InterPro" id="IPR004919">
    <property type="entry name" value="GmrSD_N"/>
</dbReference>
<evidence type="ECO:0000313" key="2">
    <source>
        <dbReference type="EMBL" id="MDR7358924.1"/>
    </source>
</evidence>
<accession>A0ABU2BNK4</accession>
<dbReference type="Pfam" id="PF03235">
    <property type="entry name" value="GmrSD_N"/>
    <property type="match status" value="1"/>
</dbReference>
<name>A0ABU2BNK4_9MICC</name>
<evidence type="ECO:0000259" key="1">
    <source>
        <dbReference type="Pfam" id="PF03235"/>
    </source>
</evidence>
<dbReference type="EMBL" id="JAVDYI010000001">
    <property type="protein sequence ID" value="MDR7358924.1"/>
    <property type="molecule type" value="Genomic_DNA"/>
</dbReference>
<dbReference type="PANTHER" id="PTHR37292:SF2">
    <property type="entry name" value="DUF262 DOMAIN-CONTAINING PROTEIN"/>
    <property type="match status" value="1"/>
</dbReference>